<dbReference type="EMBL" id="MG253265">
    <property type="protein sequence ID" value="AWN56204.1"/>
    <property type="molecule type" value="Genomic_DNA"/>
</dbReference>
<feature type="transmembrane region" description="Helical" evidence="9">
    <location>
        <begin position="121"/>
        <end position="141"/>
    </location>
</feature>
<dbReference type="Gene3D" id="1.10.287.70">
    <property type="match status" value="1"/>
</dbReference>
<dbReference type="GO" id="GO:0004129">
    <property type="term" value="F:cytochrome-c oxidase activity"/>
    <property type="evidence" value="ECO:0007669"/>
    <property type="project" value="InterPro"/>
</dbReference>
<keyword evidence="4 8" id="KW-0812">Transmembrane</keyword>
<feature type="domain" description="Heme-copper oxidase subunit III family profile" evidence="10">
    <location>
        <begin position="1"/>
        <end position="255"/>
    </location>
</feature>
<feature type="transmembrane region" description="Helical" evidence="9">
    <location>
        <begin position="234"/>
        <end position="258"/>
    </location>
</feature>
<evidence type="ECO:0000256" key="1">
    <source>
        <dbReference type="ARBA" id="ARBA00004141"/>
    </source>
</evidence>
<dbReference type="Gene3D" id="1.20.120.80">
    <property type="entry name" value="Cytochrome c oxidase, subunit III, four-helix bundle"/>
    <property type="match status" value="1"/>
</dbReference>
<geneLocation type="mitochondrion" evidence="11"/>
<dbReference type="AlphaFoldDB" id="A0A343YVC7"/>
<evidence type="ECO:0000256" key="4">
    <source>
        <dbReference type="ARBA" id="ARBA00022692"/>
    </source>
</evidence>
<comment type="function">
    <text evidence="8">Component of the cytochrome c oxidase, the last enzyme in the mitochondrial electron transport chain which drives oxidative phosphorylation. The respiratory chain contains 3 multisubunit complexes succinate dehydrogenase (complex II, CII), ubiquinol-cytochrome c oxidoreductase (cytochrome b-c1 complex, complex III, CIII) and cytochrome c oxidase (complex IV, CIV), that cooperate to transfer electrons derived from NADH and succinate to molecular oxygen, creating an electrochemical gradient over the inner membrane that drives transmembrane transport and the ATP synthase. Cytochrome c oxidase is the component of the respiratory chain that catalyzes the reduction of oxygen to water. Electrons originating from reduced cytochrome c in the intermembrane space (IMS) are transferred via the dinuclear copper A center (CU(A)) of subunit 2 and heme A of subunit 1 to the active site in subunit 1, a binuclear center (BNC) formed by heme A3 and copper B (CU(B)). The BNC reduces molecular oxygen to 2 water molecules using 4 electrons from cytochrome c in the IMS and 4 protons from the mitochondrial matrix.</text>
</comment>
<evidence type="ECO:0000256" key="9">
    <source>
        <dbReference type="SAM" id="Phobius"/>
    </source>
</evidence>
<evidence type="ECO:0000256" key="6">
    <source>
        <dbReference type="ARBA" id="ARBA00022989"/>
    </source>
</evidence>
<dbReference type="GO" id="GO:0005739">
    <property type="term" value="C:mitochondrion"/>
    <property type="evidence" value="ECO:0007669"/>
    <property type="project" value="TreeGrafter"/>
</dbReference>
<dbReference type="InterPro" id="IPR013833">
    <property type="entry name" value="Cyt_c_oxidase_su3_a-hlx"/>
</dbReference>
<keyword evidence="6 9" id="KW-1133">Transmembrane helix</keyword>
<keyword evidence="7 9" id="KW-0472">Membrane</keyword>
<dbReference type="PROSITE" id="PS50253">
    <property type="entry name" value="COX3"/>
    <property type="match status" value="1"/>
</dbReference>
<keyword evidence="8 11" id="KW-0496">Mitochondrion</keyword>
<dbReference type="SUPFAM" id="SSF81452">
    <property type="entry name" value="Cytochrome c oxidase subunit III-like"/>
    <property type="match status" value="1"/>
</dbReference>
<feature type="transmembrane region" description="Helical" evidence="9">
    <location>
        <begin position="12"/>
        <end position="30"/>
    </location>
</feature>
<dbReference type="PANTHER" id="PTHR11403:SF7">
    <property type="entry name" value="CYTOCHROME C OXIDASE SUBUNIT 3"/>
    <property type="match status" value="1"/>
</dbReference>
<dbReference type="InterPro" id="IPR000298">
    <property type="entry name" value="Cyt_c_oxidase-like_su3"/>
</dbReference>
<organism evidence="11">
    <name type="scientific">Dinocampus coccinellae</name>
    <dbReference type="NCBI Taxonomy" id="144245"/>
    <lineage>
        <taxon>Eukaryota</taxon>
        <taxon>Metazoa</taxon>
        <taxon>Ecdysozoa</taxon>
        <taxon>Arthropoda</taxon>
        <taxon>Hexapoda</taxon>
        <taxon>Insecta</taxon>
        <taxon>Pterygota</taxon>
        <taxon>Neoptera</taxon>
        <taxon>Endopterygota</taxon>
        <taxon>Hymenoptera</taxon>
        <taxon>Apocrita</taxon>
        <taxon>Ichneumonoidea</taxon>
        <taxon>Braconidae</taxon>
        <taxon>Euphorinae</taxon>
        <taxon>Dinocampus</taxon>
    </lineage>
</organism>
<sequence length="266" mass="31672">MFHLVSVSPWPLLCSFSVFFFLLGNLNLLILSEINLLMMSIIFLILVLFQWWRDVVREGSYQGVHSTGVVDGLKFGMLLFIISELMFFVSFFWTYFHMFLSPSMEVGLVCPAYMIVMFNPYNIPLLNTLILLFSGMTITWCHHCLMNNNMFKCVISMGVTIMLGILFSYFQYLEYYESYFSISDSVYGSIFFMATGFHGLHVLVGTFFIFVNFVRVNFYHFSMYHHFGFEAASWYWHFVDVVWLFLYVFIYWLSYYLYNKMNMFNF</sequence>
<evidence type="ECO:0000259" key="10">
    <source>
        <dbReference type="PROSITE" id="PS50253"/>
    </source>
</evidence>
<accession>A0A343YVC7</accession>
<dbReference type="InterPro" id="IPR024791">
    <property type="entry name" value="Cyt_c/ubiquinol_Oxase_su3"/>
</dbReference>
<dbReference type="PANTHER" id="PTHR11403">
    <property type="entry name" value="CYTOCHROME C OXIDASE SUBUNIT III"/>
    <property type="match status" value="1"/>
</dbReference>
<evidence type="ECO:0000256" key="3">
    <source>
        <dbReference type="ARBA" id="ARBA00015944"/>
    </source>
</evidence>
<evidence type="ECO:0000256" key="8">
    <source>
        <dbReference type="RuleBase" id="RU003375"/>
    </source>
</evidence>
<keyword evidence="5" id="KW-1278">Translocase</keyword>
<name>A0A343YVC7_9HYME</name>
<dbReference type="InterPro" id="IPR033945">
    <property type="entry name" value="Cyt_c_oxase_su3_dom"/>
</dbReference>
<reference evidence="11" key="1">
    <citation type="submission" date="2017-10" db="EMBL/GenBank/DDBJ databases">
        <title>Mitogenomes of tropical arthropods.</title>
        <authorList>
            <person name="Pires Paula D."/>
            <person name="Coiti Togawa R."/>
        </authorList>
    </citation>
    <scope>NUCLEOTIDE SEQUENCE</scope>
</reference>
<evidence type="ECO:0000256" key="7">
    <source>
        <dbReference type="ARBA" id="ARBA00023136"/>
    </source>
</evidence>
<evidence type="ECO:0000313" key="11">
    <source>
        <dbReference type="EMBL" id="AWN56204.1"/>
    </source>
</evidence>
<comment type="similarity">
    <text evidence="2 8">Belongs to the cytochrome c oxidase subunit 3 family.</text>
</comment>
<evidence type="ECO:0000256" key="5">
    <source>
        <dbReference type="ARBA" id="ARBA00022967"/>
    </source>
</evidence>
<dbReference type="CDD" id="cd01665">
    <property type="entry name" value="Cyt_c_Oxidase_III"/>
    <property type="match status" value="1"/>
</dbReference>
<dbReference type="InterPro" id="IPR035973">
    <property type="entry name" value="Cyt_c_oxidase_su3-like_sf"/>
</dbReference>
<comment type="subcellular location">
    <subcellularLocation>
        <location evidence="1">Membrane</location>
        <topology evidence="1">Multi-pass membrane protein</topology>
    </subcellularLocation>
</comment>
<feature type="transmembrane region" description="Helical" evidence="9">
    <location>
        <begin position="190"/>
        <end position="214"/>
    </location>
</feature>
<feature type="transmembrane region" description="Helical" evidence="9">
    <location>
        <begin position="36"/>
        <end position="52"/>
    </location>
</feature>
<dbReference type="GO" id="GO:0006123">
    <property type="term" value="P:mitochondrial electron transport, cytochrome c to oxygen"/>
    <property type="evidence" value="ECO:0007669"/>
    <property type="project" value="TreeGrafter"/>
</dbReference>
<dbReference type="GO" id="GO:0016020">
    <property type="term" value="C:membrane"/>
    <property type="evidence" value="ECO:0007669"/>
    <property type="project" value="UniProtKB-SubCell"/>
</dbReference>
<evidence type="ECO:0000256" key="2">
    <source>
        <dbReference type="ARBA" id="ARBA00010581"/>
    </source>
</evidence>
<proteinExistence type="inferred from homology"/>
<feature type="transmembrane region" description="Helical" evidence="9">
    <location>
        <begin position="73"/>
        <end position="96"/>
    </location>
</feature>
<feature type="transmembrane region" description="Helical" evidence="9">
    <location>
        <begin position="153"/>
        <end position="170"/>
    </location>
</feature>
<dbReference type="Pfam" id="PF00510">
    <property type="entry name" value="COX3"/>
    <property type="match status" value="1"/>
</dbReference>
<protein>
    <recommendedName>
        <fullName evidence="3 8">Cytochrome c oxidase subunit 3</fullName>
    </recommendedName>
</protein>